<dbReference type="InterPro" id="IPR018627">
    <property type="entry name" value="ELP6"/>
</dbReference>
<evidence type="ECO:0000256" key="2">
    <source>
        <dbReference type="ARBA" id="ARBA00008837"/>
    </source>
</evidence>
<dbReference type="Gene3D" id="3.40.50.300">
    <property type="entry name" value="P-loop containing nucleotide triphosphate hydrolases"/>
    <property type="match status" value="1"/>
</dbReference>
<organism evidence="4 5">
    <name type="scientific">Dermatophagoides pteronyssinus</name>
    <name type="common">European house dust mite</name>
    <dbReference type="NCBI Taxonomy" id="6956"/>
    <lineage>
        <taxon>Eukaryota</taxon>
        <taxon>Metazoa</taxon>
        <taxon>Ecdysozoa</taxon>
        <taxon>Arthropoda</taxon>
        <taxon>Chelicerata</taxon>
        <taxon>Arachnida</taxon>
        <taxon>Acari</taxon>
        <taxon>Acariformes</taxon>
        <taxon>Sarcoptiformes</taxon>
        <taxon>Astigmata</taxon>
        <taxon>Psoroptidia</taxon>
        <taxon>Analgoidea</taxon>
        <taxon>Pyroglyphidae</taxon>
        <taxon>Dermatophagoidinae</taxon>
        <taxon>Dermatophagoides</taxon>
    </lineage>
</organism>
<dbReference type="KEGG" id="dpte:113797299"/>
<proteinExistence type="inferred from homology"/>
<gene>
    <name evidence="5" type="primary">LOC113797299</name>
</gene>
<evidence type="ECO:0000256" key="3">
    <source>
        <dbReference type="ARBA" id="ARBA00020263"/>
    </source>
</evidence>
<sequence>MLLKFQSLFELDKCRLIINTNRSPLISPFAFDLLLQQSVKNGQSILIVLLAQNLQHYSAVSMKCGINLKNYIDNGLVKVIDTFDYDTEIDSDQFVQNIESKLSVMPEKSIILIDDIQVFNSLGISARKTFLIIKKIQTILYKKQGKIFIGISMIQDDQSKWNLLINNLIFECDCWLDCDCPKTGYSQNINGILRCFNRSNQSNMELNYKISNRNIIFTKL</sequence>
<dbReference type="Proteomes" id="UP000515146">
    <property type="component" value="Unplaced"/>
</dbReference>
<dbReference type="RefSeq" id="XP_027203456.1">
    <property type="nucleotide sequence ID" value="XM_027347655.1"/>
</dbReference>
<dbReference type="GO" id="GO:0033588">
    <property type="term" value="C:elongator holoenzyme complex"/>
    <property type="evidence" value="ECO:0007669"/>
    <property type="project" value="InterPro"/>
</dbReference>
<name>A0A6P6YEY5_DERPT</name>
<evidence type="ECO:0000313" key="4">
    <source>
        <dbReference type="Proteomes" id="UP000515146"/>
    </source>
</evidence>
<protein>
    <recommendedName>
        <fullName evidence="3">Elongator complex protein 6</fullName>
    </recommendedName>
</protein>
<dbReference type="OrthoDB" id="6485353at2759"/>
<dbReference type="GO" id="GO:0002098">
    <property type="term" value="P:tRNA wobble uridine modification"/>
    <property type="evidence" value="ECO:0007669"/>
    <property type="project" value="InterPro"/>
</dbReference>
<accession>A0A6P6YEY5</accession>
<dbReference type="AlphaFoldDB" id="A0A6P6YEY5"/>
<dbReference type="Pfam" id="PF09807">
    <property type="entry name" value="ELP6"/>
    <property type="match status" value="1"/>
</dbReference>
<comment type="similarity">
    <text evidence="2">Belongs to the ELP6 family.</text>
</comment>
<keyword evidence="4" id="KW-1185">Reference proteome</keyword>
<dbReference type="PANTHER" id="PTHR16184">
    <property type="entry name" value="ELONGATOR COMPLEX PROTEIN 6"/>
    <property type="match status" value="1"/>
</dbReference>
<dbReference type="InterPro" id="IPR027417">
    <property type="entry name" value="P-loop_NTPase"/>
</dbReference>
<dbReference type="InParanoid" id="A0A6P6YEY5"/>
<comment type="pathway">
    <text evidence="1">tRNA modification; 5-methoxycarbonylmethyl-2-thiouridine-tRNA biosynthesis.</text>
</comment>
<evidence type="ECO:0000256" key="1">
    <source>
        <dbReference type="ARBA" id="ARBA00005043"/>
    </source>
</evidence>
<dbReference type="OMA" id="IYECETW"/>
<evidence type="ECO:0000313" key="5">
    <source>
        <dbReference type="RefSeq" id="XP_027203456.1"/>
    </source>
</evidence>
<dbReference type="UniPathway" id="UPA00988"/>
<reference evidence="5" key="1">
    <citation type="submission" date="2025-08" db="UniProtKB">
        <authorList>
            <consortium name="RefSeq"/>
        </authorList>
    </citation>
    <scope>IDENTIFICATION</scope>
    <source>
        <strain evidence="5">Airmid</strain>
    </source>
</reference>
<dbReference type="PANTHER" id="PTHR16184:SF6">
    <property type="entry name" value="ELONGATOR COMPLEX PROTEIN 6"/>
    <property type="match status" value="1"/>
</dbReference>